<sequence>MVEYCRKSGFIGKPKNDTGSASGYGGGHSHDKGYGSGYGGYNKGKGVMGSSSRPRQEATTVAEFALPELTLLIEILKEINHEDLKSYYSFIEIFSQYSVEFGFNMENQPKTKEKLEKVIDFYRKKADVVFDKLKNDDPQTHFSLGYNGELFYCIDSSINVYLLTFARKLIRSFFDFHAENKYYDNHVATINRQDCQELYSKCMDDRGYNQFLPFYFYFKKLGEELQIKLEQYLINPFLTEKDYEGYRIQMFKHYMERDLNSRFIGKPKNATGSTSDHGGGHSHVTKHGRSHDGYPGNY</sequence>
<protein>
    <submittedName>
        <fullName evidence="3">Uncharacterized protein</fullName>
    </submittedName>
</protein>
<evidence type="ECO:0000313" key="2">
    <source>
        <dbReference type="Proteomes" id="UP000887560"/>
    </source>
</evidence>
<organism evidence="2 3">
    <name type="scientific">Meloidogyne floridensis</name>
    <dbReference type="NCBI Taxonomy" id="298350"/>
    <lineage>
        <taxon>Eukaryota</taxon>
        <taxon>Metazoa</taxon>
        <taxon>Ecdysozoa</taxon>
        <taxon>Nematoda</taxon>
        <taxon>Chromadorea</taxon>
        <taxon>Rhabditida</taxon>
        <taxon>Tylenchina</taxon>
        <taxon>Tylenchomorpha</taxon>
        <taxon>Tylenchoidea</taxon>
        <taxon>Meloidogynidae</taxon>
        <taxon>Meloidogyninae</taxon>
        <taxon>Meloidogyne</taxon>
    </lineage>
</organism>
<dbReference type="Proteomes" id="UP000887560">
    <property type="component" value="Unplaced"/>
</dbReference>
<evidence type="ECO:0000256" key="1">
    <source>
        <dbReference type="SAM" id="MobiDB-lite"/>
    </source>
</evidence>
<evidence type="ECO:0000313" key="3">
    <source>
        <dbReference type="WBParaSite" id="scf7180000424608.g13554"/>
    </source>
</evidence>
<feature type="region of interest" description="Disordered" evidence="1">
    <location>
        <begin position="265"/>
        <end position="298"/>
    </location>
</feature>
<dbReference type="WBParaSite" id="scf7180000424608.g13554">
    <property type="protein sequence ID" value="scf7180000424608.g13554"/>
    <property type="gene ID" value="scf7180000424608.g13554"/>
</dbReference>
<accession>A0A915PFW3</accession>
<dbReference type="AlphaFoldDB" id="A0A915PFW3"/>
<proteinExistence type="predicted"/>
<name>A0A915PFW3_9BILA</name>
<reference evidence="3" key="1">
    <citation type="submission" date="2022-11" db="UniProtKB">
        <authorList>
            <consortium name="WormBaseParasite"/>
        </authorList>
    </citation>
    <scope>IDENTIFICATION</scope>
</reference>
<keyword evidence="2" id="KW-1185">Reference proteome</keyword>